<gene>
    <name evidence="2" type="ORF">H312_01799</name>
</gene>
<dbReference type="EMBL" id="KK365162">
    <property type="protein sequence ID" value="KCZ80792.1"/>
    <property type="molecule type" value="Genomic_DNA"/>
</dbReference>
<keyword evidence="1" id="KW-0812">Transmembrane</keyword>
<organism evidence="2 3">
    <name type="scientific">Anncaliia algerae PRA339</name>
    <dbReference type="NCBI Taxonomy" id="1288291"/>
    <lineage>
        <taxon>Eukaryota</taxon>
        <taxon>Fungi</taxon>
        <taxon>Fungi incertae sedis</taxon>
        <taxon>Microsporidia</taxon>
        <taxon>Tubulinosematoidea</taxon>
        <taxon>Tubulinosematidae</taxon>
        <taxon>Anncaliia</taxon>
    </lineage>
</organism>
<keyword evidence="3" id="KW-1185">Reference proteome</keyword>
<keyword evidence="1" id="KW-0472">Membrane</keyword>
<dbReference type="Proteomes" id="UP000030655">
    <property type="component" value="Unassembled WGS sequence"/>
</dbReference>
<feature type="transmembrane region" description="Helical" evidence="1">
    <location>
        <begin position="152"/>
        <end position="176"/>
    </location>
</feature>
<dbReference type="OrthoDB" id="10307863at2759"/>
<dbReference type="VEuPathDB" id="MicrosporidiaDB:H312_01799"/>
<dbReference type="HOGENOM" id="CLU_1360106_0_0_1"/>
<reference evidence="2 3" key="2">
    <citation type="submission" date="2014-03" db="EMBL/GenBank/DDBJ databases">
        <title>The Genome Sequence of Anncaliia algerae insect isolate PRA339.</title>
        <authorList>
            <consortium name="The Broad Institute Genome Sequencing Platform"/>
            <consortium name="The Broad Institute Genome Sequencing Center for Infectious Disease"/>
            <person name="Cuomo C."/>
            <person name="Becnel J."/>
            <person name="Sanscrainte N."/>
            <person name="Walker B."/>
            <person name="Young S.K."/>
            <person name="Zeng Q."/>
            <person name="Gargeya S."/>
            <person name="Fitzgerald M."/>
            <person name="Haas B."/>
            <person name="Abouelleil A."/>
            <person name="Alvarado L."/>
            <person name="Arachchi H.M."/>
            <person name="Berlin A.M."/>
            <person name="Chapman S.B."/>
            <person name="Dewar J."/>
            <person name="Goldberg J."/>
            <person name="Griggs A."/>
            <person name="Gujja S."/>
            <person name="Hansen M."/>
            <person name="Howarth C."/>
            <person name="Imamovic A."/>
            <person name="Larimer J."/>
            <person name="McCowan C."/>
            <person name="Murphy C."/>
            <person name="Neiman D."/>
            <person name="Pearson M."/>
            <person name="Priest M."/>
            <person name="Roberts A."/>
            <person name="Saif S."/>
            <person name="Shea T."/>
            <person name="Sisk P."/>
            <person name="Sykes S."/>
            <person name="Wortman J."/>
            <person name="Nusbaum C."/>
            <person name="Birren B."/>
        </authorList>
    </citation>
    <scope>NUCLEOTIDE SEQUENCE [LARGE SCALE GENOMIC DNA]</scope>
    <source>
        <strain evidence="2 3">PRA339</strain>
    </source>
</reference>
<proteinExistence type="predicted"/>
<evidence type="ECO:0000313" key="3">
    <source>
        <dbReference type="Proteomes" id="UP000030655"/>
    </source>
</evidence>
<name>A0A059F105_9MICR</name>
<dbReference type="AlphaFoldDB" id="A0A059F105"/>
<keyword evidence="1" id="KW-1133">Transmembrane helix</keyword>
<evidence type="ECO:0000256" key="1">
    <source>
        <dbReference type="SAM" id="Phobius"/>
    </source>
</evidence>
<sequence length="201" mass="23548">MGNYFEILKSNATNILRLYGNSFKNFITKNKLTGSPPSIRNGPNEIRYSSYKTTTISPIYSTTEENKLLAEPSHSKLDDSQRIISNYNEYDCTPEGIKELCKKNLLKEDISFRCENYKSKCNSIINCEEINGICDEIQNQKEFNFLEYNQTIIIVSSIILSLILICLIVFFIRYLYFRRRKVNRKYNDQTIQNIELTELNK</sequence>
<evidence type="ECO:0000313" key="2">
    <source>
        <dbReference type="EMBL" id="KCZ80792.1"/>
    </source>
</evidence>
<accession>A0A059F105</accession>
<protein>
    <submittedName>
        <fullName evidence="2">Uncharacterized protein</fullName>
    </submittedName>
</protein>
<reference evidence="3" key="1">
    <citation type="submission" date="2013-02" db="EMBL/GenBank/DDBJ databases">
        <authorList>
            <consortium name="The Broad Institute Genome Sequencing Platform"/>
            <person name="Cuomo C."/>
            <person name="Becnel J."/>
            <person name="Sanscrainte N."/>
            <person name="Walker B."/>
            <person name="Young S.K."/>
            <person name="Zeng Q."/>
            <person name="Gargeya S."/>
            <person name="Fitzgerald M."/>
            <person name="Haas B."/>
            <person name="Abouelleil A."/>
            <person name="Alvarado L."/>
            <person name="Arachchi H.M."/>
            <person name="Berlin A.M."/>
            <person name="Chapman S.B."/>
            <person name="Dewar J."/>
            <person name="Goldberg J."/>
            <person name="Griggs A."/>
            <person name="Gujja S."/>
            <person name="Hansen M."/>
            <person name="Howarth C."/>
            <person name="Imamovic A."/>
            <person name="Larimer J."/>
            <person name="McCowan C."/>
            <person name="Murphy C."/>
            <person name="Neiman D."/>
            <person name="Pearson M."/>
            <person name="Priest M."/>
            <person name="Roberts A."/>
            <person name="Saif S."/>
            <person name="Shea T."/>
            <person name="Sisk P."/>
            <person name="Sykes S."/>
            <person name="Wortman J."/>
            <person name="Nusbaum C."/>
            <person name="Birren B."/>
        </authorList>
    </citation>
    <scope>NUCLEOTIDE SEQUENCE [LARGE SCALE GENOMIC DNA]</scope>
    <source>
        <strain evidence="3">PRA339</strain>
    </source>
</reference>